<dbReference type="SFLD" id="SFLDG01386">
    <property type="entry name" value="main_SPASM_domain-containing"/>
    <property type="match status" value="1"/>
</dbReference>
<reference evidence="8" key="1">
    <citation type="journal article" date="2021" name="PeerJ">
        <title>Extensive microbial diversity within the chicken gut microbiome revealed by metagenomics and culture.</title>
        <authorList>
            <person name="Gilroy R."/>
            <person name="Ravi A."/>
            <person name="Getino M."/>
            <person name="Pursley I."/>
            <person name="Horton D.L."/>
            <person name="Alikhan N.F."/>
            <person name="Baker D."/>
            <person name="Gharbi K."/>
            <person name="Hall N."/>
            <person name="Watson M."/>
            <person name="Adriaenssens E.M."/>
            <person name="Foster-Nyarko E."/>
            <person name="Jarju S."/>
            <person name="Secka A."/>
            <person name="Antonio M."/>
            <person name="Oren A."/>
            <person name="Chaudhuri R.R."/>
            <person name="La Ragione R."/>
            <person name="Hildebrand F."/>
            <person name="Pallen M.J."/>
        </authorList>
    </citation>
    <scope>NUCLEOTIDE SEQUENCE</scope>
    <source>
        <strain evidence="8">ChiSjej1B19-8411</strain>
    </source>
</reference>
<dbReference type="InterPro" id="IPR013785">
    <property type="entry name" value="Aldolase_TIM"/>
</dbReference>
<dbReference type="NCBIfam" id="TIGR04085">
    <property type="entry name" value="rSAM_more_4Fe4S"/>
    <property type="match status" value="1"/>
</dbReference>
<name>A0A9D1WI99_9FIRM</name>
<evidence type="ECO:0000256" key="6">
    <source>
        <dbReference type="ARBA" id="ARBA00023014"/>
    </source>
</evidence>
<gene>
    <name evidence="8" type="ORF">IAA45_07185</name>
</gene>
<keyword evidence="3" id="KW-0949">S-adenosyl-L-methionine</keyword>
<evidence type="ECO:0000256" key="3">
    <source>
        <dbReference type="ARBA" id="ARBA00022691"/>
    </source>
</evidence>
<keyword evidence="2" id="KW-0004">4Fe-4S</keyword>
<protein>
    <submittedName>
        <fullName evidence="8">Radical SAM protein</fullName>
    </submittedName>
</protein>
<accession>A0A9D1WI99</accession>
<dbReference type="PROSITE" id="PS01305">
    <property type="entry name" value="MOAA_NIFB_PQQE"/>
    <property type="match status" value="1"/>
</dbReference>
<dbReference type="InterPro" id="IPR000385">
    <property type="entry name" value="MoaA_NifB_PqqE_Fe-S-bd_CS"/>
</dbReference>
<dbReference type="CDD" id="cd01335">
    <property type="entry name" value="Radical_SAM"/>
    <property type="match status" value="1"/>
</dbReference>
<evidence type="ECO:0000313" key="9">
    <source>
        <dbReference type="Proteomes" id="UP000886817"/>
    </source>
</evidence>
<dbReference type="PANTHER" id="PTHR43273">
    <property type="entry name" value="ANAEROBIC SULFATASE-MATURATING ENZYME HOMOLOG ASLB-RELATED"/>
    <property type="match status" value="1"/>
</dbReference>
<dbReference type="SFLD" id="SFLDS00029">
    <property type="entry name" value="Radical_SAM"/>
    <property type="match status" value="1"/>
</dbReference>
<feature type="domain" description="Radical SAM core" evidence="7">
    <location>
        <begin position="76"/>
        <end position="306"/>
    </location>
</feature>
<dbReference type="GO" id="GO:0046872">
    <property type="term" value="F:metal ion binding"/>
    <property type="evidence" value="ECO:0007669"/>
    <property type="project" value="UniProtKB-KW"/>
</dbReference>
<dbReference type="AlphaFoldDB" id="A0A9D1WI99"/>
<dbReference type="InterPro" id="IPR023885">
    <property type="entry name" value="4Fe4S-binding_SPASM_dom"/>
</dbReference>
<reference evidence="8" key="2">
    <citation type="submission" date="2021-04" db="EMBL/GenBank/DDBJ databases">
        <authorList>
            <person name="Gilroy R."/>
        </authorList>
    </citation>
    <scope>NUCLEOTIDE SEQUENCE</scope>
    <source>
        <strain evidence="8">ChiSjej1B19-8411</strain>
    </source>
</reference>
<dbReference type="InterPro" id="IPR058240">
    <property type="entry name" value="rSAM_sf"/>
</dbReference>
<dbReference type="InterPro" id="IPR007197">
    <property type="entry name" value="rSAM"/>
</dbReference>
<evidence type="ECO:0000313" key="8">
    <source>
        <dbReference type="EMBL" id="HIX59479.1"/>
    </source>
</evidence>
<dbReference type="Pfam" id="PF04055">
    <property type="entry name" value="Radical_SAM"/>
    <property type="match status" value="1"/>
</dbReference>
<dbReference type="Proteomes" id="UP000886817">
    <property type="component" value="Unassembled WGS sequence"/>
</dbReference>
<dbReference type="GO" id="GO:0051539">
    <property type="term" value="F:4 iron, 4 sulfur cluster binding"/>
    <property type="evidence" value="ECO:0007669"/>
    <property type="project" value="UniProtKB-KW"/>
</dbReference>
<comment type="cofactor">
    <cofactor evidence="1">
        <name>[4Fe-4S] cluster</name>
        <dbReference type="ChEBI" id="CHEBI:49883"/>
    </cofactor>
</comment>
<dbReference type="Gene3D" id="3.20.20.70">
    <property type="entry name" value="Aldolase class I"/>
    <property type="match status" value="1"/>
</dbReference>
<dbReference type="SFLD" id="SFLDG01067">
    <property type="entry name" value="SPASM/twitch_domain_containing"/>
    <property type="match status" value="1"/>
</dbReference>
<dbReference type="SFLD" id="SFLDG01384">
    <property type="entry name" value="thioether_bond_formation_requi"/>
    <property type="match status" value="1"/>
</dbReference>
<proteinExistence type="predicted"/>
<evidence type="ECO:0000256" key="5">
    <source>
        <dbReference type="ARBA" id="ARBA00023004"/>
    </source>
</evidence>
<dbReference type="GO" id="GO:0016491">
    <property type="term" value="F:oxidoreductase activity"/>
    <property type="evidence" value="ECO:0007669"/>
    <property type="project" value="InterPro"/>
</dbReference>
<organism evidence="8 9">
    <name type="scientific">Candidatus Blautia gallistercoris</name>
    <dbReference type="NCBI Taxonomy" id="2838490"/>
    <lineage>
        <taxon>Bacteria</taxon>
        <taxon>Bacillati</taxon>
        <taxon>Bacillota</taxon>
        <taxon>Clostridia</taxon>
        <taxon>Lachnospirales</taxon>
        <taxon>Lachnospiraceae</taxon>
        <taxon>Blautia</taxon>
    </lineage>
</organism>
<dbReference type="SUPFAM" id="SSF102114">
    <property type="entry name" value="Radical SAM enzymes"/>
    <property type="match status" value="1"/>
</dbReference>
<keyword evidence="6" id="KW-0411">Iron-sulfur</keyword>
<comment type="caution">
    <text evidence="8">The sequence shown here is derived from an EMBL/GenBank/DDBJ whole genome shotgun (WGS) entry which is preliminary data.</text>
</comment>
<evidence type="ECO:0000256" key="2">
    <source>
        <dbReference type="ARBA" id="ARBA00022485"/>
    </source>
</evidence>
<dbReference type="PROSITE" id="PS51918">
    <property type="entry name" value="RADICAL_SAM"/>
    <property type="match status" value="1"/>
</dbReference>
<sequence>MNREDLSGYELWEFHFHGGYLFSRNGRHLLLGTNGCMMLLEDPLLEGIRSGQPSSQLQFKLVQHGLASVPGKQMFRREKEIAWRYFIIDLTKQCNFDCIYCFRDLRSTQTISLDVLEDILKYIVNYCRKESISRIGLQLWGGEPLLALDRIAYIVDFFRKTDLQVTMDLETNASLVTEEIAGKLYQWGIHVGVSLDGTPDLQNRQRRMLSGKPSAEAVERGIRNLQKFYGRDVGGIAVVTRYNYRYVKEMLDYFIYHLDLHFMKFNLVRDNPHAAEQGLVLGEPEIFWFAGELLDYLQAFRELGADFSEGNVEFRARNLLQRCNQSCCISHGCQGGRKMISFDQEGNIFPCEMMDFPEEKLGSIYDGESAEEMMEAAMKKNRFFLPKKARRCETCPWWYYCQGGCSSRNRYLQRDGQIDGVECAWNRAIYPRLIEEILNGTPC</sequence>
<evidence type="ECO:0000259" key="7">
    <source>
        <dbReference type="PROSITE" id="PS51918"/>
    </source>
</evidence>
<keyword evidence="4" id="KW-0479">Metal-binding</keyword>
<dbReference type="EMBL" id="DXEX01000157">
    <property type="protein sequence ID" value="HIX59479.1"/>
    <property type="molecule type" value="Genomic_DNA"/>
</dbReference>
<evidence type="ECO:0000256" key="1">
    <source>
        <dbReference type="ARBA" id="ARBA00001966"/>
    </source>
</evidence>
<dbReference type="PANTHER" id="PTHR43273:SF8">
    <property type="entry name" value="RADICAL SAM DOMAIN PROTEIN"/>
    <property type="match status" value="1"/>
</dbReference>
<evidence type="ECO:0000256" key="4">
    <source>
        <dbReference type="ARBA" id="ARBA00022723"/>
    </source>
</evidence>
<keyword evidence="5" id="KW-0408">Iron</keyword>
<dbReference type="InterPro" id="IPR023867">
    <property type="entry name" value="Sulphatase_maturase_rSAM"/>
</dbReference>